<comment type="caution">
    <text evidence="2">The sequence shown here is derived from an EMBL/GenBank/DDBJ whole genome shotgun (WGS) entry which is preliminary data.</text>
</comment>
<sequence>MLVLQGNPLAVSTVLLLILVVPICLYVFPRVLRTDPMTYVSHKYLRARDTFLPLAAMLANVVAMVVVLAGRLLG</sequence>
<proteinExistence type="predicted"/>
<keyword evidence="1" id="KW-0472">Membrane</keyword>
<feature type="transmembrane region" description="Helical" evidence="1">
    <location>
        <begin position="6"/>
        <end position="29"/>
    </location>
</feature>
<gene>
    <name evidence="2" type="ORF">BDK92_0896</name>
</gene>
<keyword evidence="3" id="KW-1185">Reference proteome</keyword>
<name>A0A495JD40_9ACTN</name>
<dbReference type="AlphaFoldDB" id="A0A495JD40"/>
<keyword evidence="1" id="KW-0812">Transmembrane</keyword>
<keyword evidence="1" id="KW-1133">Transmembrane helix</keyword>
<feature type="transmembrane region" description="Helical" evidence="1">
    <location>
        <begin position="50"/>
        <end position="73"/>
    </location>
</feature>
<evidence type="ECO:0000313" key="2">
    <source>
        <dbReference type="EMBL" id="RKR86651.1"/>
    </source>
</evidence>
<accession>A0A495JD40</accession>
<dbReference type="Proteomes" id="UP000277671">
    <property type="component" value="Unassembled WGS sequence"/>
</dbReference>
<dbReference type="RefSeq" id="WP_121154822.1">
    <property type="nucleotide sequence ID" value="NZ_RBKT01000001.1"/>
</dbReference>
<organism evidence="2 3">
    <name type="scientific">Micromonospora pisi</name>
    <dbReference type="NCBI Taxonomy" id="589240"/>
    <lineage>
        <taxon>Bacteria</taxon>
        <taxon>Bacillati</taxon>
        <taxon>Actinomycetota</taxon>
        <taxon>Actinomycetes</taxon>
        <taxon>Micromonosporales</taxon>
        <taxon>Micromonosporaceae</taxon>
        <taxon>Micromonospora</taxon>
    </lineage>
</organism>
<evidence type="ECO:0000256" key="1">
    <source>
        <dbReference type="SAM" id="Phobius"/>
    </source>
</evidence>
<evidence type="ECO:0000313" key="3">
    <source>
        <dbReference type="Proteomes" id="UP000277671"/>
    </source>
</evidence>
<dbReference type="EMBL" id="RBKT01000001">
    <property type="protein sequence ID" value="RKR86651.1"/>
    <property type="molecule type" value="Genomic_DNA"/>
</dbReference>
<reference evidence="2 3" key="1">
    <citation type="submission" date="2018-10" db="EMBL/GenBank/DDBJ databases">
        <title>Sequencing the genomes of 1000 actinobacteria strains.</title>
        <authorList>
            <person name="Klenk H.-P."/>
        </authorList>
    </citation>
    <scope>NUCLEOTIDE SEQUENCE [LARGE SCALE GENOMIC DNA]</scope>
    <source>
        <strain evidence="2 3">DSM 45175</strain>
    </source>
</reference>
<protein>
    <submittedName>
        <fullName evidence="2">Uncharacterized protein</fullName>
    </submittedName>
</protein>